<proteinExistence type="predicted"/>
<dbReference type="AlphaFoldDB" id="A0A371D521"/>
<organism evidence="2 3">
    <name type="scientific">Lentinus brumalis</name>
    <dbReference type="NCBI Taxonomy" id="2498619"/>
    <lineage>
        <taxon>Eukaryota</taxon>
        <taxon>Fungi</taxon>
        <taxon>Dikarya</taxon>
        <taxon>Basidiomycota</taxon>
        <taxon>Agaricomycotina</taxon>
        <taxon>Agaricomycetes</taxon>
        <taxon>Polyporales</taxon>
        <taxon>Polyporaceae</taxon>
        <taxon>Lentinus</taxon>
    </lineage>
</organism>
<feature type="compositionally biased region" description="Low complexity" evidence="1">
    <location>
        <begin position="157"/>
        <end position="175"/>
    </location>
</feature>
<keyword evidence="3" id="KW-1185">Reference proteome</keyword>
<feature type="region of interest" description="Disordered" evidence="1">
    <location>
        <begin position="156"/>
        <end position="185"/>
    </location>
</feature>
<name>A0A371D521_9APHY</name>
<dbReference type="Proteomes" id="UP000256964">
    <property type="component" value="Unassembled WGS sequence"/>
</dbReference>
<feature type="region of interest" description="Disordered" evidence="1">
    <location>
        <begin position="265"/>
        <end position="285"/>
    </location>
</feature>
<evidence type="ECO:0000313" key="3">
    <source>
        <dbReference type="Proteomes" id="UP000256964"/>
    </source>
</evidence>
<sequence>MHYLISRCASPQWDGLMHLAFATAEDDALEPRSRCMNMQALGSQYWRPSEEARTPDARRSTTRTHAYAYAYRTRGADMDMRLWATPRVPLRLEKRHTTHDTCLPTCHDICLMSGDWDLDASSCRLSGTCHRRGKTSLPLPAICSVGLSTNVPMQHLSLSRPRASTPTSTSTSTSTPTPPLTRTRNHKLQVASYRLLTGYKIQVKTALVWHYRTPRRRRGTSNLAPRTCPRDLIITRTHRAPYAASLAAFSSSTVLLLHTHYNNARRSGRRHLPAPPDPETGRDAWNKALSLRRLPTC</sequence>
<gene>
    <name evidence="2" type="ORF">OH76DRAFT_724303</name>
</gene>
<evidence type="ECO:0000256" key="1">
    <source>
        <dbReference type="SAM" id="MobiDB-lite"/>
    </source>
</evidence>
<evidence type="ECO:0000313" key="2">
    <source>
        <dbReference type="EMBL" id="RDX47640.1"/>
    </source>
</evidence>
<reference evidence="2 3" key="1">
    <citation type="journal article" date="2018" name="Biotechnol. Biofuels">
        <title>Integrative visual omics of the white-rot fungus Polyporus brumalis exposes the biotechnological potential of its oxidative enzymes for delignifying raw plant biomass.</title>
        <authorList>
            <person name="Miyauchi S."/>
            <person name="Rancon A."/>
            <person name="Drula E."/>
            <person name="Hage H."/>
            <person name="Chaduli D."/>
            <person name="Favel A."/>
            <person name="Grisel S."/>
            <person name="Henrissat B."/>
            <person name="Herpoel-Gimbert I."/>
            <person name="Ruiz-Duenas F.J."/>
            <person name="Chevret D."/>
            <person name="Hainaut M."/>
            <person name="Lin J."/>
            <person name="Wang M."/>
            <person name="Pangilinan J."/>
            <person name="Lipzen A."/>
            <person name="Lesage-Meessen L."/>
            <person name="Navarro D."/>
            <person name="Riley R."/>
            <person name="Grigoriev I.V."/>
            <person name="Zhou S."/>
            <person name="Raouche S."/>
            <person name="Rosso M.N."/>
        </authorList>
    </citation>
    <scope>NUCLEOTIDE SEQUENCE [LARGE SCALE GENOMIC DNA]</scope>
    <source>
        <strain evidence="2 3">BRFM 1820</strain>
    </source>
</reference>
<protein>
    <submittedName>
        <fullName evidence="2">Uncharacterized protein</fullName>
    </submittedName>
</protein>
<dbReference type="EMBL" id="KZ857417">
    <property type="protein sequence ID" value="RDX47640.1"/>
    <property type="molecule type" value="Genomic_DNA"/>
</dbReference>
<accession>A0A371D521</accession>